<proteinExistence type="predicted"/>
<sequence length="189" mass="21319">GLVTLTLDTFWVEVFKADDPSPAWSWKKVGSASLEKITLPKYTRADLGFDGEISFDVAIIAAFQKARAAHFECPAVLIDLKTFGFKSIDHNNLVNSEFKDMRDYMWKRCQLPQRAGRKDDGSCNVQLIAWLVSSITQSHNQPLGFDQHPGNGICTHGIDTAILTQQLRNSQFLIICFFQDSPFYESQLV</sequence>
<gene>
    <name evidence="1" type="ORF">AFUS01_LOCUS12464</name>
</gene>
<name>A0A8J2JQ37_9HEXA</name>
<dbReference type="Proteomes" id="UP000708208">
    <property type="component" value="Unassembled WGS sequence"/>
</dbReference>
<reference evidence="1" key="1">
    <citation type="submission" date="2021-06" db="EMBL/GenBank/DDBJ databases">
        <authorList>
            <person name="Hodson N. C."/>
            <person name="Mongue J. A."/>
            <person name="Jaron S. K."/>
        </authorList>
    </citation>
    <scope>NUCLEOTIDE SEQUENCE</scope>
</reference>
<dbReference type="AlphaFoldDB" id="A0A8J2JQ37"/>
<accession>A0A8J2JQ37</accession>
<keyword evidence="2" id="KW-1185">Reference proteome</keyword>
<comment type="caution">
    <text evidence="1">The sequence shown here is derived from an EMBL/GenBank/DDBJ whole genome shotgun (WGS) entry which is preliminary data.</text>
</comment>
<protein>
    <submittedName>
        <fullName evidence="1">Uncharacterized protein</fullName>
    </submittedName>
</protein>
<organism evidence="1 2">
    <name type="scientific">Allacma fusca</name>
    <dbReference type="NCBI Taxonomy" id="39272"/>
    <lineage>
        <taxon>Eukaryota</taxon>
        <taxon>Metazoa</taxon>
        <taxon>Ecdysozoa</taxon>
        <taxon>Arthropoda</taxon>
        <taxon>Hexapoda</taxon>
        <taxon>Collembola</taxon>
        <taxon>Symphypleona</taxon>
        <taxon>Sminthuridae</taxon>
        <taxon>Allacma</taxon>
    </lineage>
</organism>
<evidence type="ECO:0000313" key="1">
    <source>
        <dbReference type="EMBL" id="CAG7723373.1"/>
    </source>
</evidence>
<dbReference type="EMBL" id="CAJVCH010098481">
    <property type="protein sequence ID" value="CAG7723373.1"/>
    <property type="molecule type" value="Genomic_DNA"/>
</dbReference>
<feature type="non-terminal residue" evidence="1">
    <location>
        <position position="1"/>
    </location>
</feature>
<evidence type="ECO:0000313" key="2">
    <source>
        <dbReference type="Proteomes" id="UP000708208"/>
    </source>
</evidence>